<sequence>MDIHAKANSHRLINHHAQSLPLLPFSSSSFDGDSFKGKQNSTTKIKKALHGINGIYDLYIDFPQQKLTVIGWADPEKIVKAIRKTRKIVTICSHRQPSEPPQQPPEGGATPPTTEEIKRTPAEAPQAEAAEPPKDPPPPENPTTAEKPSSSPDTTDVNASQPTLAPEPKDVGEVHVICHHPPDYRYGYSFGHNYGDPWNRHPNCHGLPLEPTHPNGHELPTEPPQPVYVTHSYNIYRPSPYVTEYEYIHSPPCNIISSRMDNYRKDYHENTRNGNITSIFSDENPNVCGIV</sequence>
<name>A0ACB7I312_MANES</name>
<evidence type="ECO:0000313" key="1">
    <source>
        <dbReference type="EMBL" id="KAG8658875.1"/>
    </source>
</evidence>
<gene>
    <name evidence="1" type="ORF">MANES_03G200250v8</name>
</gene>
<proteinExistence type="predicted"/>
<reference evidence="2" key="1">
    <citation type="journal article" date="2016" name="Nat. Biotechnol.">
        <title>Sequencing wild and cultivated cassava and related species reveals extensive interspecific hybridization and genetic diversity.</title>
        <authorList>
            <person name="Bredeson J.V."/>
            <person name="Lyons J.B."/>
            <person name="Prochnik S.E."/>
            <person name="Wu G.A."/>
            <person name="Ha C.M."/>
            <person name="Edsinger-Gonzales E."/>
            <person name="Grimwood J."/>
            <person name="Schmutz J."/>
            <person name="Rabbi I.Y."/>
            <person name="Egesi C."/>
            <person name="Nauluvula P."/>
            <person name="Lebot V."/>
            <person name="Ndunguru J."/>
            <person name="Mkamilo G."/>
            <person name="Bart R.S."/>
            <person name="Setter T.L."/>
            <person name="Gleadow R.M."/>
            <person name="Kulakow P."/>
            <person name="Ferguson M.E."/>
            <person name="Rounsley S."/>
            <person name="Rokhsar D.S."/>
        </authorList>
    </citation>
    <scope>NUCLEOTIDE SEQUENCE [LARGE SCALE GENOMIC DNA]</scope>
    <source>
        <strain evidence="2">cv. AM560-2</strain>
    </source>
</reference>
<organism evidence="1 2">
    <name type="scientific">Manihot esculenta</name>
    <name type="common">Cassava</name>
    <name type="synonym">Jatropha manihot</name>
    <dbReference type="NCBI Taxonomy" id="3983"/>
    <lineage>
        <taxon>Eukaryota</taxon>
        <taxon>Viridiplantae</taxon>
        <taxon>Streptophyta</taxon>
        <taxon>Embryophyta</taxon>
        <taxon>Tracheophyta</taxon>
        <taxon>Spermatophyta</taxon>
        <taxon>Magnoliopsida</taxon>
        <taxon>eudicotyledons</taxon>
        <taxon>Gunneridae</taxon>
        <taxon>Pentapetalae</taxon>
        <taxon>rosids</taxon>
        <taxon>fabids</taxon>
        <taxon>Malpighiales</taxon>
        <taxon>Euphorbiaceae</taxon>
        <taxon>Crotonoideae</taxon>
        <taxon>Manihoteae</taxon>
        <taxon>Manihot</taxon>
    </lineage>
</organism>
<accession>A0ACB7I312</accession>
<keyword evidence="2" id="KW-1185">Reference proteome</keyword>
<evidence type="ECO:0000313" key="2">
    <source>
        <dbReference type="Proteomes" id="UP000091857"/>
    </source>
</evidence>
<dbReference type="EMBL" id="CM004389">
    <property type="protein sequence ID" value="KAG8658875.1"/>
    <property type="molecule type" value="Genomic_DNA"/>
</dbReference>
<dbReference type="Proteomes" id="UP000091857">
    <property type="component" value="Chromosome 3"/>
</dbReference>
<comment type="caution">
    <text evidence="1">The sequence shown here is derived from an EMBL/GenBank/DDBJ whole genome shotgun (WGS) entry which is preliminary data.</text>
</comment>
<protein>
    <submittedName>
        <fullName evidence="1">Uncharacterized protein</fullName>
    </submittedName>
</protein>